<dbReference type="RefSeq" id="WP_227819294.1">
    <property type="nucleotide sequence ID" value="NZ_BDFD01000002.1"/>
</dbReference>
<gene>
    <name evidence="4" type="ORF">MMIC_P0265</name>
</gene>
<dbReference type="PANTHER" id="PTHR43393:SF2">
    <property type="entry name" value="CYTOKININ RIBOSIDE 5'-MONOPHOSPHATE PHOSPHORIBOHYDROLASE"/>
    <property type="match status" value="1"/>
</dbReference>
<evidence type="ECO:0000256" key="1">
    <source>
        <dbReference type="ARBA" id="ARBA00000274"/>
    </source>
</evidence>
<dbReference type="EMBL" id="BDFD01000002">
    <property type="protein sequence ID" value="GAV19331.1"/>
    <property type="molecule type" value="Genomic_DNA"/>
</dbReference>
<dbReference type="GO" id="GO:0008714">
    <property type="term" value="F:AMP nucleosidase activity"/>
    <property type="evidence" value="ECO:0007669"/>
    <property type="project" value="UniProtKB-EC"/>
</dbReference>
<accession>A0A1L8CKA9</accession>
<dbReference type="Pfam" id="PF03641">
    <property type="entry name" value="Lysine_decarbox"/>
    <property type="match status" value="1"/>
</dbReference>
<dbReference type="SUPFAM" id="SSF102405">
    <property type="entry name" value="MCP/YpsA-like"/>
    <property type="match status" value="1"/>
</dbReference>
<dbReference type="GO" id="GO:0005829">
    <property type="term" value="C:cytosol"/>
    <property type="evidence" value="ECO:0007669"/>
    <property type="project" value="TreeGrafter"/>
</dbReference>
<comment type="caution">
    <text evidence="4">The sequence shown here is derived from an EMBL/GenBank/DDBJ whole genome shotgun (WGS) entry which is preliminary data.</text>
</comment>
<keyword evidence="5" id="KW-1185">Reference proteome</keyword>
<organism evidence="4 5">
    <name type="scientific">Mariprofundus micogutta</name>
    <dbReference type="NCBI Taxonomy" id="1921010"/>
    <lineage>
        <taxon>Bacteria</taxon>
        <taxon>Pseudomonadati</taxon>
        <taxon>Pseudomonadota</taxon>
        <taxon>Candidatius Mariprofundia</taxon>
        <taxon>Mariprofundales</taxon>
        <taxon>Mariprofundaceae</taxon>
        <taxon>Mariprofundus</taxon>
    </lineage>
</organism>
<evidence type="ECO:0000256" key="3">
    <source>
        <dbReference type="ARBA" id="ARBA00031983"/>
    </source>
</evidence>
<dbReference type="Gene3D" id="3.40.50.450">
    <property type="match status" value="1"/>
</dbReference>
<dbReference type="PANTHER" id="PTHR43393">
    <property type="entry name" value="CYTOKININ RIBOSIDE 5'-MONOPHOSPHATE PHOSPHORIBOHYDROLASE"/>
    <property type="match status" value="1"/>
</dbReference>
<dbReference type="STRING" id="1921010.MMIC_P0265"/>
<dbReference type="EC" id="3.2.2.4" evidence="2"/>
<proteinExistence type="predicted"/>
<protein>
    <recommendedName>
        <fullName evidence="3">AMP nucleosidase</fullName>
        <ecNumber evidence="2">3.2.2.4</ecNumber>
    </recommendedName>
    <alternativeName>
        <fullName evidence="3">AMP nucleosidase</fullName>
    </alternativeName>
</protein>
<sequence>MNSELTDPSGLEGLPDEVHEHARKLIADYAHESPYKRAIIVEALRLVSDGYSTGDVKMLAKMLGELRKGLDVFRPYQALRKVSIFGSARTNPDHPRYAHTMACAASLRDEGFMIITGGGGGMMQAANEGAGEKDSFAININLPMEQLPNPVMRDSPRHFQCQYFFTRKVFFLKESDAVILTPGGFGTLDEAFETLTLLQTGRNPPIPVIMLEAPGDDFWGPFMQSWMRRLVADGLIDADDNHLIFRTDSIEAATAHIRDYYINYHSFRYVGKAVLLRILSPLSEDALTRLNAEFSDVLCEGKIDQVFRWPKSDDHSFDHLPRLRLHLNRSRMNVLPQIIRRMNSLFQQDNNGS</sequence>
<evidence type="ECO:0000256" key="2">
    <source>
        <dbReference type="ARBA" id="ARBA00011985"/>
    </source>
</evidence>
<evidence type="ECO:0000313" key="4">
    <source>
        <dbReference type="EMBL" id="GAV19331.1"/>
    </source>
</evidence>
<dbReference type="InterPro" id="IPR052341">
    <property type="entry name" value="LOG_family_nucleotidases"/>
</dbReference>
<name>A0A1L8CKA9_9PROT</name>
<dbReference type="AlphaFoldDB" id="A0A1L8CKA9"/>
<reference evidence="4 5" key="1">
    <citation type="journal article" date="2017" name="Arch. Microbiol.">
        <title>Mariprofundus micogutta sp. nov., a novel iron-oxidizing zetaproteobacterium isolated from a deep-sea hydrothermal field at the Bayonnaise knoll of the Izu-Ogasawara arc, and a description of Mariprofundales ord. nov. and Zetaproteobacteria classis nov.</title>
        <authorList>
            <person name="Makita H."/>
            <person name="Tanaka E."/>
            <person name="Mitsunobu S."/>
            <person name="Miyazaki M."/>
            <person name="Nunoura T."/>
            <person name="Uematsu K."/>
            <person name="Takaki Y."/>
            <person name="Nishi S."/>
            <person name="Shimamura S."/>
            <person name="Takai K."/>
        </authorList>
    </citation>
    <scope>NUCLEOTIDE SEQUENCE [LARGE SCALE GENOMIC DNA]</scope>
    <source>
        <strain evidence="4 5">ET2</strain>
    </source>
</reference>
<comment type="catalytic activity">
    <reaction evidence="1">
        <text>AMP + H2O = D-ribose 5-phosphate + adenine</text>
        <dbReference type="Rhea" id="RHEA:20129"/>
        <dbReference type="ChEBI" id="CHEBI:15377"/>
        <dbReference type="ChEBI" id="CHEBI:16708"/>
        <dbReference type="ChEBI" id="CHEBI:78346"/>
        <dbReference type="ChEBI" id="CHEBI:456215"/>
        <dbReference type="EC" id="3.2.2.4"/>
    </reaction>
</comment>
<dbReference type="Proteomes" id="UP000231632">
    <property type="component" value="Unassembled WGS sequence"/>
</dbReference>
<dbReference type="InterPro" id="IPR031100">
    <property type="entry name" value="LOG_fam"/>
</dbReference>
<evidence type="ECO:0000313" key="5">
    <source>
        <dbReference type="Proteomes" id="UP000231632"/>
    </source>
</evidence>